<feature type="compositionally biased region" description="Polar residues" evidence="1">
    <location>
        <begin position="48"/>
        <end position="58"/>
    </location>
</feature>
<keyword evidence="3" id="KW-1185">Reference proteome</keyword>
<evidence type="ECO:0000313" key="3">
    <source>
        <dbReference type="Proteomes" id="UP000078561"/>
    </source>
</evidence>
<proteinExistence type="predicted"/>
<gene>
    <name evidence="2" type="primary">ABSGL_02350.1 scaffold 3364</name>
</gene>
<name>A0A168LJ66_ABSGL</name>
<protein>
    <submittedName>
        <fullName evidence="2">Uncharacterized protein</fullName>
    </submittedName>
</protein>
<dbReference type="Proteomes" id="UP000078561">
    <property type="component" value="Unassembled WGS sequence"/>
</dbReference>
<reference evidence="2" key="1">
    <citation type="submission" date="2016-04" db="EMBL/GenBank/DDBJ databases">
        <authorList>
            <person name="Evans L.H."/>
            <person name="Alamgir A."/>
            <person name="Owens N."/>
            <person name="Weber N.D."/>
            <person name="Virtaneva K."/>
            <person name="Barbian K."/>
            <person name="Babar A."/>
            <person name="Rosenke K."/>
        </authorList>
    </citation>
    <scope>NUCLEOTIDE SEQUENCE [LARGE SCALE GENOMIC DNA]</scope>
    <source>
        <strain evidence="2">CBS 101.48</strain>
    </source>
</reference>
<accession>A0A168LJ66</accession>
<dbReference type="EMBL" id="LT551459">
    <property type="protein sequence ID" value="SAL96900.1"/>
    <property type="molecule type" value="Genomic_DNA"/>
</dbReference>
<feature type="compositionally biased region" description="Low complexity" evidence="1">
    <location>
        <begin position="59"/>
        <end position="74"/>
    </location>
</feature>
<sequence length="142" mass="15448">MHLSTETDHRCIRFPGQQSFAQVLESPAKSNSNGRRCLSPTMAKIRSVPTSPVAVNSNGASEIQAGQGQAGSSGDLQLAHSTLVATSDDANETLTCLPSALPPQIPSRVYVILNWYKKEDLTTTWQPTSQIRSAWQQHARMT</sequence>
<dbReference type="AlphaFoldDB" id="A0A168LJ66"/>
<evidence type="ECO:0000256" key="1">
    <source>
        <dbReference type="SAM" id="MobiDB-lite"/>
    </source>
</evidence>
<dbReference type="InParanoid" id="A0A168LJ66"/>
<organism evidence="2">
    <name type="scientific">Absidia glauca</name>
    <name type="common">Pin mould</name>
    <dbReference type="NCBI Taxonomy" id="4829"/>
    <lineage>
        <taxon>Eukaryota</taxon>
        <taxon>Fungi</taxon>
        <taxon>Fungi incertae sedis</taxon>
        <taxon>Mucoromycota</taxon>
        <taxon>Mucoromycotina</taxon>
        <taxon>Mucoromycetes</taxon>
        <taxon>Mucorales</taxon>
        <taxon>Cunninghamellaceae</taxon>
        <taxon>Absidia</taxon>
    </lineage>
</organism>
<feature type="region of interest" description="Disordered" evidence="1">
    <location>
        <begin position="48"/>
        <end position="74"/>
    </location>
</feature>
<evidence type="ECO:0000313" key="2">
    <source>
        <dbReference type="EMBL" id="SAL96900.1"/>
    </source>
</evidence>